<accession>A0AA39SX52</accession>
<keyword evidence="5" id="KW-1185">Reference proteome</keyword>
<dbReference type="AlphaFoldDB" id="A0AA39SX52"/>
<dbReference type="InterPro" id="IPR000225">
    <property type="entry name" value="Armadillo"/>
</dbReference>
<feature type="compositionally biased region" description="Basic residues" evidence="3">
    <location>
        <begin position="256"/>
        <end position="267"/>
    </location>
</feature>
<dbReference type="InterPro" id="IPR016024">
    <property type="entry name" value="ARM-type_fold"/>
</dbReference>
<dbReference type="PROSITE" id="PS50176">
    <property type="entry name" value="ARM_REPEAT"/>
    <property type="match status" value="1"/>
</dbReference>
<keyword evidence="1" id="KW-0677">Repeat</keyword>
<name>A0AA39SX52_ACESA</name>
<sequence length="384" mass="42848">MLNSYNVATRRYLLEIFSAFDIDEGGLSSLGGLRFLVEAARFGSMVSRERACQAIGLLGVRRCARHRLVELGVIPVLVELFRVGDSTTKLVAGNSLGVILSHVDYIGEGDNESEDVTADVFCDLSDYKHSIPVVISSGAIPILVNLLSDGNVEVRERVSGAIAKLSYDEADRVALADVGAVPLMIDVLHDESEVAEELRDITKEADINFSEGPSLRERISVAIDDLSFQRMEMIRLHGSKEQMENRLTGWNPPFSKIKRPKVKKKERERREREVHRDRCSASVAQKRSPSVTVPRRRSVLLALAVGAQKRSPSLAVPRPERSTSLGAARPRRWCPEEIAVPRRPSPRRDRRPSVLLALRRPTPPTRFCFQLQNPGYVKKLSVLK</sequence>
<feature type="repeat" description="ARM" evidence="2">
    <location>
        <begin position="138"/>
        <end position="180"/>
    </location>
</feature>
<evidence type="ECO:0000256" key="3">
    <source>
        <dbReference type="SAM" id="MobiDB-lite"/>
    </source>
</evidence>
<evidence type="ECO:0000313" key="5">
    <source>
        <dbReference type="Proteomes" id="UP001168877"/>
    </source>
</evidence>
<dbReference type="Gene3D" id="1.25.10.10">
    <property type="entry name" value="Leucine-rich Repeat Variant"/>
    <property type="match status" value="2"/>
</dbReference>
<gene>
    <name evidence="4" type="ORF">LWI29_009925</name>
</gene>
<comment type="caution">
    <text evidence="4">The sequence shown here is derived from an EMBL/GenBank/DDBJ whole genome shotgun (WGS) entry which is preliminary data.</text>
</comment>
<dbReference type="PANTHER" id="PTHR46241">
    <property type="entry name" value="ARMADILLO REPEAT-CONTAINING PROTEIN 4 ARMC4"/>
    <property type="match status" value="1"/>
</dbReference>
<protein>
    <submittedName>
        <fullName evidence="4">Uncharacterized protein</fullName>
    </submittedName>
</protein>
<evidence type="ECO:0000313" key="4">
    <source>
        <dbReference type="EMBL" id="KAK0599929.1"/>
    </source>
</evidence>
<dbReference type="PANTHER" id="PTHR46241:SF1">
    <property type="entry name" value="OUTER DYNEIN ARM-DOCKING COMPLEX SUBUNIT 2"/>
    <property type="match status" value="1"/>
</dbReference>
<dbReference type="Pfam" id="PF00514">
    <property type="entry name" value="Arm"/>
    <property type="match status" value="1"/>
</dbReference>
<proteinExistence type="predicted"/>
<reference evidence="4" key="1">
    <citation type="journal article" date="2022" name="Plant J.">
        <title>Strategies of tolerance reflected in two North American maple genomes.</title>
        <authorList>
            <person name="McEvoy S.L."/>
            <person name="Sezen U.U."/>
            <person name="Trouern-Trend A."/>
            <person name="McMahon S.M."/>
            <person name="Schaberg P.G."/>
            <person name="Yang J."/>
            <person name="Wegrzyn J.L."/>
            <person name="Swenson N.G."/>
        </authorList>
    </citation>
    <scope>NUCLEOTIDE SEQUENCE</scope>
    <source>
        <strain evidence="4">NS2018</strain>
    </source>
</reference>
<feature type="compositionally biased region" description="Basic and acidic residues" evidence="3">
    <location>
        <begin position="268"/>
        <end position="279"/>
    </location>
</feature>
<dbReference type="SUPFAM" id="SSF48371">
    <property type="entry name" value="ARM repeat"/>
    <property type="match status" value="1"/>
</dbReference>
<dbReference type="EMBL" id="JAUESC010000003">
    <property type="protein sequence ID" value="KAK0599929.1"/>
    <property type="molecule type" value="Genomic_DNA"/>
</dbReference>
<organism evidence="4 5">
    <name type="scientific">Acer saccharum</name>
    <name type="common">Sugar maple</name>
    <dbReference type="NCBI Taxonomy" id="4024"/>
    <lineage>
        <taxon>Eukaryota</taxon>
        <taxon>Viridiplantae</taxon>
        <taxon>Streptophyta</taxon>
        <taxon>Embryophyta</taxon>
        <taxon>Tracheophyta</taxon>
        <taxon>Spermatophyta</taxon>
        <taxon>Magnoliopsida</taxon>
        <taxon>eudicotyledons</taxon>
        <taxon>Gunneridae</taxon>
        <taxon>Pentapetalae</taxon>
        <taxon>rosids</taxon>
        <taxon>malvids</taxon>
        <taxon>Sapindales</taxon>
        <taxon>Sapindaceae</taxon>
        <taxon>Hippocastanoideae</taxon>
        <taxon>Acereae</taxon>
        <taxon>Acer</taxon>
    </lineage>
</organism>
<dbReference type="SMART" id="SM00185">
    <property type="entry name" value="ARM"/>
    <property type="match status" value="2"/>
</dbReference>
<feature type="region of interest" description="Disordered" evidence="3">
    <location>
        <begin position="245"/>
        <end position="291"/>
    </location>
</feature>
<reference evidence="4" key="2">
    <citation type="submission" date="2023-06" db="EMBL/GenBank/DDBJ databases">
        <authorList>
            <person name="Swenson N.G."/>
            <person name="Wegrzyn J.L."/>
            <person name="Mcevoy S.L."/>
        </authorList>
    </citation>
    <scope>NUCLEOTIDE SEQUENCE</scope>
    <source>
        <strain evidence="4">NS2018</strain>
        <tissue evidence="4">Leaf</tissue>
    </source>
</reference>
<dbReference type="InterPro" id="IPR011989">
    <property type="entry name" value="ARM-like"/>
</dbReference>
<evidence type="ECO:0000256" key="2">
    <source>
        <dbReference type="PROSITE-ProRule" id="PRU00259"/>
    </source>
</evidence>
<evidence type="ECO:0000256" key="1">
    <source>
        <dbReference type="ARBA" id="ARBA00022737"/>
    </source>
</evidence>
<dbReference type="Proteomes" id="UP001168877">
    <property type="component" value="Unassembled WGS sequence"/>
</dbReference>